<protein>
    <submittedName>
        <fullName evidence="1">Uncharacterized protein</fullName>
    </submittedName>
</protein>
<gene>
    <name evidence="1" type="ORF">Cgig2_012539</name>
</gene>
<proteinExistence type="predicted"/>
<dbReference type="EMBL" id="JAKOGI010003443">
    <property type="protein sequence ID" value="KAJ8420426.1"/>
    <property type="molecule type" value="Genomic_DNA"/>
</dbReference>
<name>A0A9Q1JHI2_9CARY</name>
<sequence length="183" mass="20986">MWHMKNNVEENTFQYSHLAKERKLASNIYTTKDNGGSMVKGFEWLEETILDFHKHLLGEQFIPRSHINPQNQCLDISGFKEGTLPLKYRGIPIIASRLTKIDQNPINSLLNTKGAKVRKCINYAIFAVVIYLIQSARNQAIFKNHLTLASHMKQTGKRANNTDSFFLNTISGKYTLYIDSLHT</sequence>
<comment type="caution">
    <text evidence="1">The sequence shown here is derived from an EMBL/GenBank/DDBJ whole genome shotgun (WGS) entry which is preliminary data.</text>
</comment>
<keyword evidence="2" id="KW-1185">Reference proteome</keyword>
<accession>A0A9Q1JHI2</accession>
<reference evidence="1" key="1">
    <citation type="submission" date="2022-04" db="EMBL/GenBank/DDBJ databases">
        <title>Carnegiea gigantea Genome sequencing and assembly v2.</title>
        <authorList>
            <person name="Copetti D."/>
            <person name="Sanderson M.J."/>
            <person name="Burquez A."/>
            <person name="Wojciechowski M.F."/>
        </authorList>
    </citation>
    <scope>NUCLEOTIDE SEQUENCE</scope>
    <source>
        <strain evidence="1">SGP5-SGP5p</strain>
        <tissue evidence="1">Aerial part</tissue>
    </source>
</reference>
<evidence type="ECO:0000313" key="1">
    <source>
        <dbReference type="EMBL" id="KAJ8420426.1"/>
    </source>
</evidence>
<evidence type="ECO:0000313" key="2">
    <source>
        <dbReference type="Proteomes" id="UP001153076"/>
    </source>
</evidence>
<organism evidence="1 2">
    <name type="scientific">Carnegiea gigantea</name>
    <dbReference type="NCBI Taxonomy" id="171969"/>
    <lineage>
        <taxon>Eukaryota</taxon>
        <taxon>Viridiplantae</taxon>
        <taxon>Streptophyta</taxon>
        <taxon>Embryophyta</taxon>
        <taxon>Tracheophyta</taxon>
        <taxon>Spermatophyta</taxon>
        <taxon>Magnoliopsida</taxon>
        <taxon>eudicotyledons</taxon>
        <taxon>Gunneridae</taxon>
        <taxon>Pentapetalae</taxon>
        <taxon>Caryophyllales</taxon>
        <taxon>Cactineae</taxon>
        <taxon>Cactaceae</taxon>
        <taxon>Cactoideae</taxon>
        <taxon>Echinocereeae</taxon>
        <taxon>Carnegiea</taxon>
    </lineage>
</organism>
<dbReference type="Proteomes" id="UP001153076">
    <property type="component" value="Unassembled WGS sequence"/>
</dbReference>
<dbReference type="AlphaFoldDB" id="A0A9Q1JHI2"/>